<feature type="transmembrane region" description="Helical" evidence="6">
    <location>
        <begin position="72"/>
        <end position="88"/>
    </location>
</feature>
<dbReference type="InterPro" id="IPR052964">
    <property type="entry name" value="Sporulation_signal_mat"/>
</dbReference>
<dbReference type="RefSeq" id="WP_344485881.1">
    <property type="nucleotide sequence ID" value="NZ_BAAASB010000032.1"/>
</dbReference>
<organism evidence="8 9">
    <name type="scientific">Streptomyces amakusaensis</name>
    <dbReference type="NCBI Taxonomy" id="67271"/>
    <lineage>
        <taxon>Bacteria</taxon>
        <taxon>Bacillati</taxon>
        <taxon>Actinomycetota</taxon>
        <taxon>Actinomycetes</taxon>
        <taxon>Kitasatosporales</taxon>
        <taxon>Streptomycetaceae</taxon>
        <taxon>Streptomyces</taxon>
    </lineage>
</organism>
<dbReference type="SMART" id="SM00752">
    <property type="entry name" value="HTTM"/>
    <property type="match status" value="1"/>
</dbReference>
<keyword evidence="9" id="KW-1185">Reference proteome</keyword>
<feature type="transmembrane region" description="Helical" evidence="6">
    <location>
        <begin position="21"/>
        <end position="39"/>
    </location>
</feature>
<keyword evidence="3 6" id="KW-1133">Transmembrane helix</keyword>
<dbReference type="InterPro" id="IPR011020">
    <property type="entry name" value="HTTM-like"/>
</dbReference>
<dbReference type="Proteomes" id="UP001596160">
    <property type="component" value="Unassembled WGS sequence"/>
</dbReference>
<dbReference type="PANTHER" id="PTHR39535">
    <property type="entry name" value="SPORULATION-DELAYING PROTEIN SDPB"/>
    <property type="match status" value="1"/>
</dbReference>
<evidence type="ECO:0000256" key="2">
    <source>
        <dbReference type="ARBA" id="ARBA00022692"/>
    </source>
</evidence>
<evidence type="ECO:0000256" key="6">
    <source>
        <dbReference type="SAM" id="Phobius"/>
    </source>
</evidence>
<dbReference type="PANTHER" id="PTHR39535:SF2">
    <property type="entry name" value="HTTM DOMAIN-CONTAINING PROTEIN"/>
    <property type="match status" value="1"/>
</dbReference>
<feature type="transmembrane region" description="Helical" evidence="6">
    <location>
        <begin position="217"/>
        <end position="241"/>
    </location>
</feature>
<comment type="caution">
    <text evidence="8">The sequence shown here is derived from an EMBL/GenBank/DDBJ whole genome shotgun (WGS) entry which is preliminary data.</text>
</comment>
<dbReference type="InterPro" id="IPR023894">
    <property type="entry name" value="Sporulation_SdpB"/>
</dbReference>
<sequence>MATDRLITTPWSNAYGLARTLVALGTAATLAFSSTSTLFRPVATIGDFPTCNGATSAAVFCLAGDDRTGLTWLKWLCVLALLIVASGWRPRLTALPHAYINYSVFAGISITDGGDQIGLILSMLFVLPALGDPRRWHWLPPPDEAGGKALRVRALIGTSGLIMIRLQMSFVYFNACVAKLPHPEWYDGTAMWYWSTNSSFGAAPWLDTILRPVVSTALGAALMTWLPLFIEIALAAALLLPQRFRYTALWAGLLFHFSIGLVMGLWTFALAMAGGLLVLCLPSGARITRPRTSAATPSTAVRPREVTSL</sequence>
<feature type="compositionally biased region" description="Polar residues" evidence="5">
    <location>
        <begin position="290"/>
        <end position="299"/>
    </location>
</feature>
<protein>
    <submittedName>
        <fullName evidence="8">Sporulation-delaying protein SdpB family protein</fullName>
    </submittedName>
</protein>
<evidence type="ECO:0000259" key="7">
    <source>
        <dbReference type="SMART" id="SM00752"/>
    </source>
</evidence>
<reference evidence="9" key="1">
    <citation type="journal article" date="2019" name="Int. J. Syst. Evol. Microbiol.">
        <title>The Global Catalogue of Microorganisms (GCM) 10K type strain sequencing project: providing services to taxonomists for standard genome sequencing and annotation.</title>
        <authorList>
            <consortium name="The Broad Institute Genomics Platform"/>
            <consortium name="The Broad Institute Genome Sequencing Center for Infectious Disease"/>
            <person name="Wu L."/>
            <person name="Ma J."/>
        </authorList>
    </citation>
    <scope>NUCLEOTIDE SEQUENCE [LARGE SCALE GENOMIC DNA]</scope>
    <source>
        <strain evidence="9">PCU 266</strain>
    </source>
</reference>
<comment type="subcellular location">
    <subcellularLocation>
        <location evidence="1">Endomembrane system</location>
        <topology evidence="1">Multi-pass membrane protein</topology>
    </subcellularLocation>
</comment>
<name>A0ABW0AVY7_9ACTN</name>
<feature type="transmembrane region" description="Helical" evidence="6">
    <location>
        <begin position="253"/>
        <end position="281"/>
    </location>
</feature>
<gene>
    <name evidence="8" type="ORF">ACFPRH_33980</name>
</gene>
<dbReference type="NCBIfam" id="TIGR04033">
    <property type="entry name" value="export_SdpB"/>
    <property type="match status" value="1"/>
</dbReference>
<keyword evidence="2 6" id="KW-0812">Transmembrane</keyword>
<feature type="domain" description="HTTM-like" evidence="7">
    <location>
        <begin position="7"/>
        <end position="284"/>
    </location>
</feature>
<feature type="region of interest" description="Disordered" evidence="5">
    <location>
        <begin position="290"/>
        <end position="309"/>
    </location>
</feature>
<evidence type="ECO:0000256" key="3">
    <source>
        <dbReference type="ARBA" id="ARBA00022989"/>
    </source>
</evidence>
<proteinExistence type="predicted"/>
<evidence type="ECO:0000256" key="1">
    <source>
        <dbReference type="ARBA" id="ARBA00004127"/>
    </source>
</evidence>
<evidence type="ECO:0000256" key="4">
    <source>
        <dbReference type="ARBA" id="ARBA00023136"/>
    </source>
</evidence>
<dbReference type="EMBL" id="JBHSKP010000040">
    <property type="protein sequence ID" value="MFC5156737.1"/>
    <property type="molecule type" value="Genomic_DNA"/>
</dbReference>
<evidence type="ECO:0000313" key="9">
    <source>
        <dbReference type="Proteomes" id="UP001596160"/>
    </source>
</evidence>
<accession>A0ABW0AVY7</accession>
<evidence type="ECO:0000313" key="8">
    <source>
        <dbReference type="EMBL" id="MFC5156737.1"/>
    </source>
</evidence>
<evidence type="ECO:0000256" key="5">
    <source>
        <dbReference type="SAM" id="MobiDB-lite"/>
    </source>
</evidence>
<keyword evidence="4 6" id="KW-0472">Membrane</keyword>